<dbReference type="Pfam" id="PF00023">
    <property type="entry name" value="Ank"/>
    <property type="match status" value="1"/>
</dbReference>
<dbReference type="SMART" id="SM00248">
    <property type="entry name" value="ANK"/>
    <property type="match status" value="3"/>
</dbReference>
<accession>A0ABQ8XDH4</accession>
<evidence type="ECO:0000256" key="2">
    <source>
        <dbReference type="ARBA" id="ARBA00023043"/>
    </source>
</evidence>
<dbReference type="PROSITE" id="PS50097">
    <property type="entry name" value="BTB"/>
    <property type="match status" value="1"/>
</dbReference>
<dbReference type="PROSITE" id="PS50297">
    <property type="entry name" value="ANK_REP_REGION"/>
    <property type="match status" value="1"/>
</dbReference>
<evidence type="ECO:0000259" key="4">
    <source>
        <dbReference type="PROSITE" id="PS50097"/>
    </source>
</evidence>
<evidence type="ECO:0000256" key="1">
    <source>
        <dbReference type="ARBA" id="ARBA00022737"/>
    </source>
</evidence>
<dbReference type="SMART" id="SM00225">
    <property type="entry name" value="BTB"/>
    <property type="match status" value="1"/>
</dbReference>
<dbReference type="PANTHER" id="PTHR24134:SF9">
    <property type="entry name" value="ANKYRIN REPEAT AND SOCS BOX PROTEIN 8"/>
    <property type="match status" value="1"/>
</dbReference>
<dbReference type="CDD" id="cd18186">
    <property type="entry name" value="BTB_POZ_ZBTB_KLHL-like"/>
    <property type="match status" value="1"/>
</dbReference>
<dbReference type="InterPro" id="IPR036770">
    <property type="entry name" value="Ankyrin_rpt-contain_sf"/>
</dbReference>
<dbReference type="InterPro" id="IPR002110">
    <property type="entry name" value="Ankyrin_rpt"/>
</dbReference>
<name>A0ABQ8XDH4_9EUKA</name>
<keyword evidence="1" id="KW-0677">Repeat</keyword>
<dbReference type="Proteomes" id="UP001150062">
    <property type="component" value="Unassembled WGS sequence"/>
</dbReference>
<evidence type="ECO:0000256" key="3">
    <source>
        <dbReference type="PROSITE-ProRule" id="PRU00023"/>
    </source>
</evidence>
<dbReference type="EMBL" id="JAOAOG010000309">
    <property type="protein sequence ID" value="KAJ6230697.1"/>
    <property type="molecule type" value="Genomic_DNA"/>
</dbReference>
<proteinExistence type="predicted"/>
<reference evidence="5" key="1">
    <citation type="submission" date="2022-08" db="EMBL/GenBank/DDBJ databases">
        <title>Novel sulfate-reducing endosymbionts in the free-living metamonad Anaeramoeba.</title>
        <authorList>
            <person name="Jerlstrom-Hultqvist J."/>
            <person name="Cepicka I."/>
            <person name="Gallot-Lavallee L."/>
            <person name="Salas-Leiva D."/>
            <person name="Curtis B.A."/>
            <person name="Zahonova K."/>
            <person name="Pipaliya S."/>
            <person name="Dacks J."/>
            <person name="Roger A.J."/>
        </authorList>
    </citation>
    <scope>NUCLEOTIDE SEQUENCE</scope>
    <source>
        <strain evidence="5">Schooner1</strain>
    </source>
</reference>
<dbReference type="SUPFAM" id="SSF48403">
    <property type="entry name" value="Ankyrin repeat"/>
    <property type="match status" value="1"/>
</dbReference>
<keyword evidence="2 3" id="KW-0040">ANK repeat</keyword>
<dbReference type="InterPro" id="IPR011333">
    <property type="entry name" value="SKP1/BTB/POZ_sf"/>
</dbReference>
<evidence type="ECO:0000313" key="6">
    <source>
        <dbReference type="Proteomes" id="UP001150062"/>
    </source>
</evidence>
<dbReference type="PANTHER" id="PTHR24134">
    <property type="entry name" value="ANKYRIN REPEAT-CONTAINING PROTEIN DDB_G0279043"/>
    <property type="match status" value="1"/>
</dbReference>
<dbReference type="PROSITE" id="PS50088">
    <property type="entry name" value="ANK_REPEAT"/>
    <property type="match status" value="1"/>
</dbReference>
<evidence type="ECO:0000313" key="5">
    <source>
        <dbReference type="EMBL" id="KAJ6230697.1"/>
    </source>
</evidence>
<sequence length="388" mass="44642">MHPITTCILTKNKNALLQEIKKTNEINFQDEQGNSALHYACINSVPIEFIKILVENGSNEYTPLIYATGSNSSFEVIKYLVKNGANVNARNYKQNTALHYACWSKGKPVDLNSIELLIQYGADPYSVNIEGKKPENMLNSNLKNEEINKVNKLALDLLHQPMAIVDDFQKLFDRKELTDSEIQGIPVHSIWIQTRIGNSPTKIEKIIGELENSSLLDFLKWVYCGSVPTDSESIIELMEICEKLEINFQTKSGKVGILKDLNTLYKDNDSKDFTLIVEKQEIKIHKIILLARSELFRGMFSCLEKQIDQIKDQSNRPLKIINEVIKFLYTETIDQEQNLNNDELEDFYETTDYFLLNERSAIQSKIERIKVDRKKSSSWFGWGSKKKK</sequence>
<gene>
    <name evidence="5" type="ORF">M0813_06485</name>
</gene>
<dbReference type="Pfam" id="PF12796">
    <property type="entry name" value="Ank_2"/>
    <property type="match status" value="1"/>
</dbReference>
<protein>
    <submittedName>
        <fullName evidence="5">Ankyrin repeat-containing protein</fullName>
    </submittedName>
</protein>
<dbReference type="Pfam" id="PF00651">
    <property type="entry name" value="BTB"/>
    <property type="match status" value="1"/>
</dbReference>
<dbReference type="Gene3D" id="3.30.710.10">
    <property type="entry name" value="Potassium Channel Kv1.1, Chain A"/>
    <property type="match status" value="1"/>
</dbReference>
<feature type="domain" description="BTB" evidence="4">
    <location>
        <begin position="271"/>
        <end position="337"/>
    </location>
</feature>
<dbReference type="InterPro" id="IPR000210">
    <property type="entry name" value="BTB/POZ_dom"/>
</dbReference>
<dbReference type="SUPFAM" id="SSF54695">
    <property type="entry name" value="POZ domain"/>
    <property type="match status" value="1"/>
</dbReference>
<feature type="repeat" description="ANK" evidence="3">
    <location>
        <begin position="59"/>
        <end position="92"/>
    </location>
</feature>
<keyword evidence="6" id="KW-1185">Reference proteome</keyword>
<dbReference type="Gene3D" id="1.25.40.20">
    <property type="entry name" value="Ankyrin repeat-containing domain"/>
    <property type="match status" value="1"/>
</dbReference>
<organism evidence="5 6">
    <name type="scientific">Anaeramoeba flamelloides</name>
    <dbReference type="NCBI Taxonomy" id="1746091"/>
    <lineage>
        <taxon>Eukaryota</taxon>
        <taxon>Metamonada</taxon>
        <taxon>Anaeramoebidae</taxon>
        <taxon>Anaeramoeba</taxon>
    </lineage>
</organism>
<comment type="caution">
    <text evidence="5">The sequence shown here is derived from an EMBL/GenBank/DDBJ whole genome shotgun (WGS) entry which is preliminary data.</text>
</comment>